<gene>
    <name evidence="2" type="ORF">ACFSTF_04430</name>
</gene>
<dbReference type="RefSeq" id="WP_141191252.1">
    <property type="nucleotide sequence ID" value="NZ_JBHUMR010000007.1"/>
</dbReference>
<accession>A0ABW5PNW1</accession>
<dbReference type="PANTHER" id="PTHR37299:SF1">
    <property type="entry name" value="STAGE 0 SPORULATION PROTEIN A HOMOLOG"/>
    <property type="match status" value="1"/>
</dbReference>
<dbReference type="PANTHER" id="PTHR37299">
    <property type="entry name" value="TRANSCRIPTIONAL REGULATOR-RELATED"/>
    <property type="match status" value="1"/>
</dbReference>
<dbReference type="InterPro" id="IPR007492">
    <property type="entry name" value="LytTR_DNA-bd_dom"/>
</dbReference>
<keyword evidence="3" id="KW-1185">Reference proteome</keyword>
<protein>
    <submittedName>
        <fullName evidence="2">LytTR family DNA-binding domain-containing protein</fullName>
    </submittedName>
</protein>
<evidence type="ECO:0000313" key="2">
    <source>
        <dbReference type="EMBL" id="MFD2616556.1"/>
    </source>
</evidence>
<dbReference type="EMBL" id="JBHUMR010000007">
    <property type="protein sequence ID" value="MFD2616556.1"/>
    <property type="molecule type" value="Genomic_DNA"/>
</dbReference>
<dbReference type="SMART" id="SM00850">
    <property type="entry name" value="LytTR"/>
    <property type="match status" value="1"/>
</dbReference>
<dbReference type="Proteomes" id="UP001597458">
    <property type="component" value="Unassembled WGS sequence"/>
</dbReference>
<name>A0ABW5PNW1_9BACI</name>
<proteinExistence type="predicted"/>
<sequence length="162" mass="19415">MAAKYFKIKIKKGVTLLKVILNVHPNIEEEKIEIWVKEMTPNIDQIVKLVHSQEEMNIITVMKEDRSYILNLDQISHLYVENKTCYLVAGQEKYIYKHSLKYFEENSPSSHFIRISKNCIANIKWIHYFEVGFSGQLVLKFKNDWKEYVSRKYVKELKRRLN</sequence>
<dbReference type="Pfam" id="PF04397">
    <property type="entry name" value="LytTR"/>
    <property type="match status" value="1"/>
</dbReference>
<organism evidence="2 3">
    <name type="scientific">Terrilactibacillus laevilacticus</name>
    <dbReference type="NCBI Taxonomy" id="1380157"/>
    <lineage>
        <taxon>Bacteria</taxon>
        <taxon>Bacillati</taxon>
        <taxon>Bacillota</taxon>
        <taxon>Bacilli</taxon>
        <taxon>Bacillales</taxon>
        <taxon>Bacillaceae</taxon>
        <taxon>Terrilactibacillus</taxon>
    </lineage>
</organism>
<comment type="caution">
    <text evidence="2">The sequence shown here is derived from an EMBL/GenBank/DDBJ whole genome shotgun (WGS) entry which is preliminary data.</text>
</comment>
<dbReference type="InterPro" id="IPR046947">
    <property type="entry name" value="LytR-like"/>
</dbReference>
<dbReference type="PROSITE" id="PS50930">
    <property type="entry name" value="HTH_LYTTR"/>
    <property type="match status" value="1"/>
</dbReference>
<dbReference type="GO" id="GO:0003677">
    <property type="term" value="F:DNA binding"/>
    <property type="evidence" value="ECO:0007669"/>
    <property type="project" value="UniProtKB-KW"/>
</dbReference>
<keyword evidence="2" id="KW-0238">DNA-binding</keyword>
<dbReference type="Gene3D" id="2.40.50.1020">
    <property type="entry name" value="LytTr DNA-binding domain"/>
    <property type="match status" value="1"/>
</dbReference>
<reference evidence="3" key="1">
    <citation type="journal article" date="2019" name="Int. J. Syst. Evol. Microbiol.">
        <title>The Global Catalogue of Microorganisms (GCM) 10K type strain sequencing project: providing services to taxonomists for standard genome sequencing and annotation.</title>
        <authorList>
            <consortium name="The Broad Institute Genomics Platform"/>
            <consortium name="The Broad Institute Genome Sequencing Center for Infectious Disease"/>
            <person name="Wu L."/>
            <person name="Ma J."/>
        </authorList>
    </citation>
    <scope>NUCLEOTIDE SEQUENCE [LARGE SCALE GENOMIC DNA]</scope>
    <source>
        <strain evidence="3">TISTR 2241</strain>
    </source>
</reference>
<evidence type="ECO:0000259" key="1">
    <source>
        <dbReference type="PROSITE" id="PS50930"/>
    </source>
</evidence>
<feature type="domain" description="HTH LytTR-type" evidence="1">
    <location>
        <begin position="59"/>
        <end position="162"/>
    </location>
</feature>
<evidence type="ECO:0000313" key="3">
    <source>
        <dbReference type="Proteomes" id="UP001597458"/>
    </source>
</evidence>